<dbReference type="Gene3D" id="1.10.10.1020">
    <property type="entry name" value="RecBCD complex, subunit RecD, N-terminal domain"/>
    <property type="match status" value="1"/>
</dbReference>
<keyword evidence="8" id="KW-0238">DNA-binding</keyword>
<dbReference type="PANTHER" id="PTHR43788:SF6">
    <property type="entry name" value="DNA HELICASE B"/>
    <property type="match status" value="1"/>
</dbReference>
<dbReference type="Pfam" id="PF13604">
    <property type="entry name" value="AAA_30"/>
    <property type="match status" value="1"/>
</dbReference>
<sequence>VVLLVAAQRSGHACLDLRLVDDLRRSLLAGSDVDDGSPIPAAADLAAALSASPAVSNTGEPSDDGLVRPLVLDGLRLHSQRSWTDEKSVSDRLRQLAARRTTAVADLDQRLGRLFADQGPDDPQRRAALSFVENSLTVVVGGPGTGKTYTIARALAAALEPTHDGRIPRIAVCAPTGKAAARIGDSLAEAADVLGGDVADRLLAITPSTIHRLLGSRHPVRTRFRHDPDHLLDIDAVVVDETSMVSQALLARLVEALPPDCRLLLAGDPGQLESIEAGSVLRDVVDAAKVDGAPLHDRVVELTTNWRVAGRSPVIDLAEAIRENRPDDVVGLLRSAGDAVRWIETDHPTDRAEEVLAEVIRPLAETSWVVGSTDDEAGLLDCLKATVAHRLLCGHRHGPTGVSTWNRLVAKRLGARGDWYPGRPLLVTRSGIRTGLVNGDTGIVVGTPQGPRACFRIHGRPTLLSQAQLPPTETAYALTVHKSQGSEYSAVTLLLPPVGSPLLKRELLYTAVTRASGSVTVVGSEAAVRTAVLERAVRMTGLTDALTTP</sequence>
<keyword evidence="2" id="KW-0547">Nucleotide-binding</keyword>
<dbReference type="Gene3D" id="3.40.50.300">
    <property type="entry name" value="P-loop containing nucleotide triphosphate hydrolases"/>
    <property type="match status" value="3"/>
</dbReference>
<evidence type="ECO:0000256" key="3">
    <source>
        <dbReference type="ARBA" id="ARBA00022763"/>
    </source>
</evidence>
<gene>
    <name evidence="13" type="ORF">METZ01_LOCUS116698</name>
</gene>
<evidence type="ECO:0000256" key="10">
    <source>
        <dbReference type="ARBA" id="ARBA00023235"/>
    </source>
</evidence>
<dbReference type="GO" id="GO:0005524">
    <property type="term" value="F:ATP binding"/>
    <property type="evidence" value="ECO:0007669"/>
    <property type="project" value="UniProtKB-KW"/>
</dbReference>
<dbReference type="InterPro" id="IPR006344">
    <property type="entry name" value="RecD"/>
</dbReference>
<feature type="non-terminal residue" evidence="13">
    <location>
        <position position="1"/>
    </location>
</feature>
<evidence type="ECO:0000256" key="7">
    <source>
        <dbReference type="ARBA" id="ARBA00022840"/>
    </source>
</evidence>
<evidence type="ECO:0000313" key="13">
    <source>
        <dbReference type="EMBL" id="SVA63844.1"/>
    </source>
</evidence>
<dbReference type="GO" id="GO:0009338">
    <property type="term" value="C:exodeoxyribonuclease V complex"/>
    <property type="evidence" value="ECO:0007669"/>
    <property type="project" value="InterPro"/>
</dbReference>
<dbReference type="GO" id="GO:0006310">
    <property type="term" value="P:DNA recombination"/>
    <property type="evidence" value="ECO:0007669"/>
    <property type="project" value="InterPro"/>
</dbReference>
<evidence type="ECO:0000256" key="2">
    <source>
        <dbReference type="ARBA" id="ARBA00022741"/>
    </source>
</evidence>
<feature type="domain" description="UvrD-like helicase C-terminal" evidence="11">
    <location>
        <begin position="475"/>
        <end position="522"/>
    </location>
</feature>
<dbReference type="GO" id="GO:0006302">
    <property type="term" value="P:double-strand break repair"/>
    <property type="evidence" value="ECO:0007669"/>
    <property type="project" value="InterPro"/>
</dbReference>
<dbReference type="EMBL" id="UINC01015098">
    <property type="protein sequence ID" value="SVA63844.1"/>
    <property type="molecule type" value="Genomic_DNA"/>
</dbReference>
<organism evidence="13">
    <name type="scientific">marine metagenome</name>
    <dbReference type="NCBI Taxonomy" id="408172"/>
    <lineage>
        <taxon>unclassified sequences</taxon>
        <taxon>metagenomes</taxon>
        <taxon>ecological metagenomes</taxon>
    </lineage>
</organism>
<dbReference type="PANTHER" id="PTHR43788">
    <property type="entry name" value="DNA2/NAM7 HELICASE FAMILY MEMBER"/>
    <property type="match status" value="1"/>
</dbReference>
<evidence type="ECO:0000256" key="5">
    <source>
        <dbReference type="ARBA" id="ARBA00022806"/>
    </source>
</evidence>
<dbReference type="InterPro" id="IPR027417">
    <property type="entry name" value="P-loop_NTPase"/>
</dbReference>
<dbReference type="SUPFAM" id="SSF52540">
    <property type="entry name" value="P-loop containing nucleoside triphosphate hydrolases"/>
    <property type="match status" value="1"/>
</dbReference>
<feature type="domain" description="RecBCD enzyme subunit RecD N-terminal" evidence="12">
    <location>
        <begin position="2"/>
        <end position="77"/>
    </location>
</feature>
<evidence type="ECO:0000259" key="12">
    <source>
        <dbReference type="Pfam" id="PF21185"/>
    </source>
</evidence>
<dbReference type="Pfam" id="PF13538">
    <property type="entry name" value="UvrD_C_2"/>
    <property type="match status" value="1"/>
</dbReference>
<keyword evidence="3" id="KW-0227">DNA damage</keyword>
<dbReference type="GO" id="GO:0017116">
    <property type="term" value="F:single-stranded DNA helicase activity"/>
    <property type="evidence" value="ECO:0007669"/>
    <property type="project" value="TreeGrafter"/>
</dbReference>
<evidence type="ECO:0000256" key="4">
    <source>
        <dbReference type="ARBA" id="ARBA00022801"/>
    </source>
</evidence>
<dbReference type="Pfam" id="PF21185">
    <property type="entry name" value="RecD_N"/>
    <property type="match status" value="1"/>
</dbReference>
<dbReference type="AlphaFoldDB" id="A0A381XGF0"/>
<dbReference type="CDD" id="cd17933">
    <property type="entry name" value="DEXSc_RecD-like"/>
    <property type="match status" value="1"/>
</dbReference>
<keyword evidence="6" id="KW-0269">Exonuclease</keyword>
<evidence type="ECO:0000256" key="9">
    <source>
        <dbReference type="ARBA" id="ARBA00023204"/>
    </source>
</evidence>
<proteinExistence type="inferred from homology"/>
<keyword evidence="5" id="KW-0347">Helicase</keyword>
<keyword evidence="1" id="KW-0540">Nuclease</keyword>
<dbReference type="GO" id="GO:0003677">
    <property type="term" value="F:DNA binding"/>
    <property type="evidence" value="ECO:0007669"/>
    <property type="project" value="UniProtKB-KW"/>
</dbReference>
<protein>
    <submittedName>
        <fullName evidence="13">Uncharacterized protein</fullName>
    </submittedName>
</protein>
<evidence type="ECO:0000256" key="1">
    <source>
        <dbReference type="ARBA" id="ARBA00022722"/>
    </source>
</evidence>
<keyword evidence="9" id="KW-0234">DNA repair</keyword>
<dbReference type="HAMAP" id="MF_01487">
    <property type="entry name" value="RecD"/>
    <property type="match status" value="1"/>
</dbReference>
<dbReference type="NCBIfam" id="TIGR01447">
    <property type="entry name" value="recD"/>
    <property type="match status" value="1"/>
</dbReference>
<dbReference type="InterPro" id="IPR049550">
    <property type="entry name" value="RecD_N"/>
</dbReference>
<dbReference type="InterPro" id="IPR050534">
    <property type="entry name" value="Coronavir_polyprotein_1ab"/>
</dbReference>
<dbReference type="GO" id="GO:0008854">
    <property type="term" value="F:exodeoxyribonuclease V activity"/>
    <property type="evidence" value="ECO:0007669"/>
    <property type="project" value="InterPro"/>
</dbReference>
<keyword evidence="7" id="KW-0067">ATP-binding</keyword>
<name>A0A381XGF0_9ZZZZ</name>
<reference evidence="13" key="1">
    <citation type="submission" date="2018-05" db="EMBL/GenBank/DDBJ databases">
        <authorList>
            <person name="Lanie J.A."/>
            <person name="Ng W.-L."/>
            <person name="Kazmierczak K.M."/>
            <person name="Andrzejewski T.M."/>
            <person name="Davidsen T.M."/>
            <person name="Wayne K.J."/>
            <person name="Tettelin H."/>
            <person name="Glass J.I."/>
            <person name="Rusch D."/>
            <person name="Podicherti R."/>
            <person name="Tsui H.-C.T."/>
            <person name="Winkler M.E."/>
        </authorList>
    </citation>
    <scope>NUCLEOTIDE SEQUENCE</scope>
</reference>
<evidence type="ECO:0000256" key="8">
    <source>
        <dbReference type="ARBA" id="ARBA00023125"/>
    </source>
</evidence>
<dbReference type="InterPro" id="IPR041851">
    <property type="entry name" value="RecD_N_sf"/>
</dbReference>
<evidence type="ECO:0000256" key="6">
    <source>
        <dbReference type="ARBA" id="ARBA00022839"/>
    </source>
</evidence>
<evidence type="ECO:0000259" key="11">
    <source>
        <dbReference type="Pfam" id="PF13538"/>
    </source>
</evidence>
<dbReference type="CDD" id="cd18809">
    <property type="entry name" value="SF1_C_RecD"/>
    <property type="match status" value="1"/>
</dbReference>
<dbReference type="InterPro" id="IPR027785">
    <property type="entry name" value="UvrD-like_helicase_C"/>
</dbReference>
<keyword evidence="10" id="KW-0413">Isomerase</keyword>
<accession>A0A381XGF0</accession>
<keyword evidence="4" id="KW-0378">Hydrolase</keyword>